<dbReference type="EMBL" id="PIQA01000001">
    <property type="protein sequence ID" value="RUO67504.1"/>
    <property type="molecule type" value="Genomic_DNA"/>
</dbReference>
<dbReference type="SUPFAM" id="SSF54285">
    <property type="entry name" value="MoaD/ThiS"/>
    <property type="match status" value="1"/>
</dbReference>
<dbReference type="Gene3D" id="3.10.20.30">
    <property type="match status" value="1"/>
</dbReference>
<dbReference type="Proteomes" id="UP000288361">
    <property type="component" value="Unassembled WGS sequence"/>
</dbReference>
<dbReference type="CDD" id="cd00565">
    <property type="entry name" value="Ubl_ThiS"/>
    <property type="match status" value="1"/>
</dbReference>
<comment type="caution">
    <text evidence="1">The sequence shown here is derived from an EMBL/GenBank/DDBJ whole genome shotgun (WGS) entry which is preliminary data.</text>
</comment>
<name>A0A432YVZ9_9GAMM</name>
<dbReference type="PANTHER" id="PTHR34472">
    <property type="entry name" value="SULFUR CARRIER PROTEIN THIS"/>
    <property type="match status" value="1"/>
</dbReference>
<proteinExistence type="predicted"/>
<dbReference type="InterPro" id="IPR010035">
    <property type="entry name" value="Thi_S"/>
</dbReference>
<gene>
    <name evidence="1" type="primary">thiS</name>
    <name evidence="1" type="ORF">CWI73_01145</name>
</gene>
<sequence>MVLFTNGSKPSCQNLQHAQFAEVSMQITVNGKPETVNNSLRLSEFFEHQQINTAAIAVAVNGVVIHRENWHEHRLNHNDSLTVIQAVAGG</sequence>
<accession>A0A432YVZ9</accession>
<dbReference type="NCBIfam" id="TIGR01683">
    <property type="entry name" value="thiS"/>
    <property type="match status" value="1"/>
</dbReference>
<evidence type="ECO:0000313" key="2">
    <source>
        <dbReference type="Proteomes" id="UP000288361"/>
    </source>
</evidence>
<dbReference type="Pfam" id="PF02597">
    <property type="entry name" value="ThiS"/>
    <property type="match status" value="1"/>
</dbReference>
<dbReference type="AlphaFoldDB" id="A0A432YVZ9"/>
<dbReference type="InterPro" id="IPR012675">
    <property type="entry name" value="Beta-grasp_dom_sf"/>
</dbReference>
<protein>
    <submittedName>
        <fullName evidence="1">Thiamine biosynthesis protein ThiS</fullName>
    </submittedName>
</protein>
<dbReference type="InterPro" id="IPR016155">
    <property type="entry name" value="Mopterin_synth/thiamin_S_b"/>
</dbReference>
<reference evidence="1 2" key="1">
    <citation type="journal article" date="2011" name="Front. Microbiol.">
        <title>Genomic signatures of strain selection and enhancement in Bacillus atrophaeus var. globigii, a historical biowarfare simulant.</title>
        <authorList>
            <person name="Gibbons H.S."/>
            <person name="Broomall S.M."/>
            <person name="McNew L.A."/>
            <person name="Daligault H."/>
            <person name="Chapman C."/>
            <person name="Bruce D."/>
            <person name="Karavis M."/>
            <person name="Krepps M."/>
            <person name="McGregor P.A."/>
            <person name="Hong C."/>
            <person name="Park K.H."/>
            <person name="Akmal A."/>
            <person name="Feldman A."/>
            <person name="Lin J.S."/>
            <person name="Chang W.E."/>
            <person name="Higgs B.W."/>
            <person name="Demirev P."/>
            <person name="Lindquist J."/>
            <person name="Liem A."/>
            <person name="Fochler E."/>
            <person name="Read T.D."/>
            <person name="Tapia R."/>
            <person name="Johnson S."/>
            <person name="Bishop-Lilly K.A."/>
            <person name="Detter C."/>
            <person name="Han C."/>
            <person name="Sozhamannan S."/>
            <person name="Rosenzweig C.N."/>
            <person name="Skowronski E.W."/>
        </authorList>
    </citation>
    <scope>NUCLEOTIDE SEQUENCE [LARGE SCALE GENOMIC DNA]</scope>
    <source>
        <strain evidence="1 2">TPS4-2</strain>
    </source>
</reference>
<dbReference type="PANTHER" id="PTHR34472:SF1">
    <property type="entry name" value="SULFUR CARRIER PROTEIN THIS"/>
    <property type="match status" value="1"/>
</dbReference>
<organism evidence="1 2">
    <name type="scientific">Idiomarina piscisalsi</name>
    <dbReference type="NCBI Taxonomy" id="1096243"/>
    <lineage>
        <taxon>Bacteria</taxon>
        <taxon>Pseudomonadati</taxon>
        <taxon>Pseudomonadota</taxon>
        <taxon>Gammaproteobacteria</taxon>
        <taxon>Alteromonadales</taxon>
        <taxon>Idiomarinaceae</taxon>
        <taxon>Idiomarina</taxon>
    </lineage>
</organism>
<dbReference type="InterPro" id="IPR003749">
    <property type="entry name" value="ThiS/MoaD-like"/>
</dbReference>
<evidence type="ECO:0000313" key="1">
    <source>
        <dbReference type="EMBL" id="RUO67504.1"/>
    </source>
</evidence>